<evidence type="ECO:0000259" key="9">
    <source>
        <dbReference type="PROSITE" id="PS51819"/>
    </source>
</evidence>
<dbReference type="Proteomes" id="UP000009134">
    <property type="component" value="Plasmid pNL2"/>
</dbReference>
<evidence type="ECO:0000256" key="8">
    <source>
        <dbReference type="RuleBase" id="RU000683"/>
    </source>
</evidence>
<evidence type="ECO:0000313" key="10">
    <source>
        <dbReference type="EMBL" id="ABP64506.1"/>
    </source>
</evidence>
<evidence type="ECO:0000313" key="11">
    <source>
        <dbReference type="Proteomes" id="UP000009134"/>
    </source>
</evidence>
<dbReference type="KEGG" id="nar:Saro_3647"/>
<dbReference type="PROSITE" id="PS51819">
    <property type="entry name" value="VOC"/>
    <property type="match status" value="2"/>
</dbReference>
<comment type="similarity">
    <text evidence="2 8">Belongs to the extradiol ring-cleavage dioxygenase family.</text>
</comment>
<gene>
    <name evidence="10" type="ordered locus">Saro_3647</name>
</gene>
<name>A4XEZ5_NOVAD</name>
<feature type="domain" description="VOC" evidence="9">
    <location>
        <begin position="5"/>
        <end position="118"/>
    </location>
</feature>
<dbReference type="EMBL" id="CP000677">
    <property type="protein sequence ID" value="ABP64506.1"/>
    <property type="molecule type" value="Genomic_DNA"/>
</dbReference>
<dbReference type="InterPro" id="IPR029068">
    <property type="entry name" value="Glyas_Bleomycin-R_OHBP_Dase"/>
</dbReference>
<comment type="cofactor">
    <cofactor evidence="1 8">
        <name>Fe(2+)</name>
        <dbReference type="ChEBI" id="CHEBI:29033"/>
    </cofactor>
</comment>
<keyword evidence="6 8" id="KW-0560">Oxidoreductase</keyword>
<keyword evidence="5 8" id="KW-0223">Dioxygenase</keyword>
<feature type="domain" description="VOC" evidence="9">
    <location>
        <begin position="141"/>
        <end position="266"/>
    </location>
</feature>
<sequence>MEIAALAYSVVTATRPHVWVRFAEDIAGFAAVEVPGGTALRLDERAGRVFVVSGAEDGYFATGWELRSRIQFEKALEDLAAKGVTFTHGTGAECALRHVSAMVWLADPAGNRHELSWGPVSTFQPFRSPQGVDRFVTGDLGYGHVVLPAPAIDATRDFLVDVLGLGVSDFMVHRPLGPGGPAMRIDFMHCANARHHSLALFEGPVPAGCVHMMVEVPTLDDVGRAHDRVLRSGARMMATLGKHTNDHMTSFYVMTPGGFALEYGFGGLQLDWDRHTEFEFTEVSLWGHDFSVGFGADEKAAMADAA</sequence>
<dbReference type="GO" id="GO:0051213">
    <property type="term" value="F:dioxygenase activity"/>
    <property type="evidence" value="ECO:0007669"/>
    <property type="project" value="UniProtKB-KW"/>
</dbReference>
<evidence type="ECO:0000256" key="4">
    <source>
        <dbReference type="ARBA" id="ARBA00022797"/>
    </source>
</evidence>
<evidence type="ECO:0000256" key="5">
    <source>
        <dbReference type="ARBA" id="ARBA00022964"/>
    </source>
</evidence>
<keyword evidence="3" id="KW-0479">Metal-binding</keyword>
<dbReference type="Gene3D" id="3.10.180.10">
    <property type="entry name" value="2,3-Dihydroxybiphenyl 1,2-Dioxygenase, domain 1"/>
    <property type="match status" value="2"/>
</dbReference>
<organism evidence="10 11">
    <name type="scientific">Novosphingobium aromaticivorans (strain ATCC 700278 / DSM 12444 / CCUG 56034 / CIP 105152 / NBRC 16084 / F199)</name>
    <dbReference type="NCBI Taxonomy" id="279238"/>
    <lineage>
        <taxon>Bacteria</taxon>
        <taxon>Pseudomonadati</taxon>
        <taxon>Pseudomonadota</taxon>
        <taxon>Alphaproteobacteria</taxon>
        <taxon>Sphingomonadales</taxon>
        <taxon>Sphingomonadaceae</taxon>
        <taxon>Novosphingobium</taxon>
    </lineage>
</organism>
<keyword evidence="4 8" id="KW-0058">Aromatic hydrocarbons catabolism</keyword>
<evidence type="ECO:0000256" key="2">
    <source>
        <dbReference type="ARBA" id="ARBA00008784"/>
    </source>
</evidence>
<keyword evidence="10" id="KW-0614">Plasmid</keyword>
<dbReference type="HOGENOM" id="CLU_052361_2_0_5"/>
<reference evidence="10 11" key="1">
    <citation type="submission" date="2007-04" db="EMBL/GenBank/DDBJ databases">
        <title>Complete sequence of plasmid pNL2 of Novosphingobium aromaticivorans DSM 12444.</title>
        <authorList>
            <consortium name="US DOE Joint Genome Institute"/>
            <person name="Copeland A."/>
            <person name="Lucas S."/>
            <person name="Lapidus A."/>
            <person name="Barry K."/>
            <person name="Detter J.C."/>
            <person name="Glavina del Rio T."/>
            <person name="Hammon N."/>
            <person name="Israni S."/>
            <person name="Dalin E."/>
            <person name="Tice H."/>
            <person name="Pitluck S."/>
            <person name="Chertkov O."/>
            <person name="Han C."/>
            <person name="Thomson S."/>
            <person name="Schmutz J."/>
            <person name="Larimer F."/>
            <person name="Land M."/>
            <person name="Kyrpides N."/>
            <person name="Ivanova N."/>
            <person name="Fredrickson J."/>
            <person name="Romine M.F."/>
            <person name="Richardson P."/>
        </authorList>
    </citation>
    <scope>NUCLEOTIDE SEQUENCE [LARGE SCALE GENOMIC DNA]</scope>
    <source>
        <strain evidence="11">ATCC 700278 / DSM 12444 / CCUG 56034 / CIP 105152 / NBRC 16084 / F199</strain>
        <plasmid evidence="10 11">pNL2</plasmid>
    </source>
</reference>
<dbReference type="InterPro" id="IPR000486">
    <property type="entry name" value="Xdiol_ring_cleave_dOase_1/2"/>
</dbReference>
<evidence type="ECO:0000256" key="7">
    <source>
        <dbReference type="ARBA" id="ARBA00023004"/>
    </source>
</evidence>
<keyword evidence="7 8" id="KW-0408">Iron</keyword>
<dbReference type="GO" id="GO:0008198">
    <property type="term" value="F:ferrous iron binding"/>
    <property type="evidence" value="ECO:0007669"/>
    <property type="project" value="InterPro"/>
</dbReference>
<evidence type="ECO:0000256" key="1">
    <source>
        <dbReference type="ARBA" id="ARBA00001954"/>
    </source>
</evidence>
<dbReference type="CDD" id="cd07237">
    <property type="entry name" value="BphC1-RGP6_C_like"/>
    <property type="match status" value="1"/>
</dbReference>
<dbReference type="Pfam" id="PF00903">
    <property type="entry name" value="Glyoxalase"/>
    <property type="match status" value="1"/>
</dbReference>
<protein>
    <submittedName>
        <fullName evidence="10">Glyoxalase/bleomycin resistance protein/dioxygenase</fullName>
    </submittedName>
</protein>
<dbReference type="InterPro" id="IPR037523">
    <property type="entry name" value="VOC_core"/>
</dbReference>
<dbReference type="eggNOG" id="COG0346">
    <property type="taxonomic scope" value="Bacteria"/>
</dbReference>
<dbReference type="SUPFAM" id="SSF54593">
    <property type="entry name" value="Glyoxalase/Bleomycin resistance protein/Dihydroxybiphenyl dioxygenase"/>
    <property type="match status" value="2"/>
</dbReference>
<keyword evidence="11" id="KW-1185">Reference proteome</keyword>
<accession>A4XEZ5</accession>
<dbReference type="InterPro" id="IPR004360">
    <property type="entry name" value="Glyas_Fos-R_dOase_dom"/>
</dbReference>
<dbReference type="AlphaFoldDB" id="A4XEZ5"/>
<geneLocation type="plasmid" evidence="10 11">
    <name>pNL2</name>
</geneLocation>
<dbReference type="PROSITE" id="PS00082">
    <property type="entry name" value="EXTRADIOL_DIOXYGENAS"/>
    <property type="match status" value="1"/>
</dbReference>
<evidence type="ECO:0000256" key="6">
    <source>
        <dbReference type="ARBA" id="ARBA00023002"/>
    </source>
</evidence>
<proteinExistence type="inferred from homology"/>
<evidence type="ECO:0000256" key="3">
    <source>
        <dbReference type="ARBA" id="ARBA00022723"/>
    </source>
</evidence>